<name>A0A1H1VEV2_MUCMA</name>
<evidence type="ECO:0000313" key="2">
    <source>
        <dbReference type="Proteomes" id="UP000199679"/>
    </source>
</evidence>
<dbReference type="Proteomes" id="UP000199679">
    <property type="component" value="Chromosome I"/>
</dbReference>
<evidence type="ECO:0000313" key="1">
    <source>
        <dbReference type="EMBL" id="SDS83312.1"/>
    </source>
</evidence>
<proteinExistence type="predicted"/>
<organism evidence="1 2">
    <name type="scientific">Mucilaginibacter mallensis</name>
    <dbReference type="NCBI Taxonomy" id="652787"/>
    <lineage>
        <taxon>Bacteria</taxon>
        <taxon>Pseudomonadati</taxon>
        <taxon>Bacteroidota</taxon>
        <taxon>Sphingobacteriia</taxon>
        <taxon>Sphingobacteriales</taxon>
        <taxon>Sphingobacteriaceae</taxon>
        <taxon>Mucilaginibacter</taxon>
    </lineage>
</organism>
<accession>A0A1H1VEV2</accession>
<gene>
    <name evidence="1" type="ORF">SAMN05216490_1906</name>
</gene>
<keyword evidence="2" id="KW-1185">Reference proteome</keyword>
<reference evidence="1 2" key="1">
    <citation type="submission" date="2016-10" db="EMBL/GenBank/DDBJ databases">
        <authorList>
            <person name="de Groot N.N."/>
        </authorList>
    </citation>
    <scope>NUCLEOTIDE SEQUENCE [LARGE SCALE GENOMIC DNA]</scope>
    <source>
        <strain evidence="1 2">MP1X4</strain>
    </source>
</reference>
<dbReference type="AlphaFoldDB" id="A0A1H1VEV2"/>
<protein>
    <submittedName>
        <fullName evidence="1">Uncharacterized protein</fullName>
    </submittedName>
</protein>
<sequence length="35" mass="4096">MIVIYLFINSSFLLISFPNNPKFPVGVLMDYIDHH</sequence>
<dbReference type="EMBL" id="LT629740">
    <property type="protein sequence ID" value="SDS83312.1"/>
    <property type="molecule type" value="Genomic_DNA"/>
</dbReference>